<reference evidence="8 9" key="1">
    <citation type="submission" date="2020-02" db="EMBL/GenBank/DDBJ databases">
        <authorList>
            <person name="Criscuolo A."/>
        </authorList>
    </citation>
    <scope>NUCLEOTIDE SEQUENCE [LARGE SCALE GENOMIC DNA]</scope>
    <source>
        <strain evidence="8">CECT7796</strain>
    </source>
</reference>
<keyword evidence="3 5" id="KW-0125">Carotenoid biosynthesis</keyword>
<dbReference type="PANTHER" id="PTHR43734:SF1">
    <property type="entry name" value="PHYTOENE DESATURASE"/>
    <property type="match status" value="1"/>
</dbReference>
<dbReference type="InterPro" id="IPR014105">
    <property type="entry name" value="Carotenoid/retinoid_OxRdtase"/>
</dbReference>
<evidence type="ECO:0000256" key="1">
    <source>
        <dbReference type="ARBA" id="ARBA00004829"/>
    </source>
</evidence>
<keyword evidence="4 5" id="KW-0560">Oxidoreductase</keyword>
<evidence type="ECO:0000313" key="8">
    <source>
        <dbReference type="EMBL" id="CAA9201411.1"/>
    </source>
</evidence>
<accession>A0ABM8KMN2</accession>
<dbReference type="PROSITE" id="PS51257">
    <property type="entry name" value="PROKAR_LIPOPROTEIN"/>
    <property type="match status" value="1"/>
</dbReference>
<evidence type="ECO:0000256" key="6">
    <source>
        <dbReference type="SAM" id="SignalP"/>
    </source>
</evidence>
<dbReference type="NCBIfam" id="TIGR02734">
    <property type="entry name" value="crtI_fam"/>
    <property type="match status" value="1"/>
</dbReference>
<dbReference type="Proteomes" id="UP000474567">
    <property type="component" value="Unassembled WGS sequence"/>
</dbReference>
<organism evidence="8 9">
    <name type="scientific">Flavobacterium collinsii</name>
    <dbReference type="NCBI Taxonomy" id="1114861"/>
    <lineage>
        <taxon>Bacteria</taxon>
        <taxon>Pseudomonadati</taxon>
        <taxon>Bacteroidota</taxon>
        <taxon>Flavobacteriia</taxon>
        <taxon>Flavobacteriales</taxon>
        <taxon>Flavobacteriaceae</taxon>
        <taxon>Flavobacterium</taxon>
    </lineage>
</organism>
<dbReference type="Gene3D" id="3.50.50.60">
    <property type="entry name" value="FAD/NAD(P)-binding domain"/>
    <property type="match status" value="2"/>
</dbReference>
<evidence type="ECO:0000256" key="4">
    <source>
        <dbReference type="ARBA" id="ARBA00023002"/>
    </source>
</evidence>
<feature type="domain" description="Amine oxidase" evidence="7">
    <location>
        <begin position="15"/>
        <end position="482"/>
    </location>
</feature>
<comment type="similarity">
    <text evidence="2 5">Belongs to the carotenoid/retinoid oxidoreductase family.</text>
</comment>
<gene>
    <name evidence="8" type="primary">crtN</name>
    <name evidence="8" type="ORF">FLACOL7796_03738</name>
</gene>
<keyword evidence="6" id="KW-0732">Signal</keyword>
<evidence type="ECO:0000313" key="9">
    <source>
        <dbReference type="Proteomes" id="UP000474567"/>
    </source>
</evidence>
<sequence length="488" mass="55634">MKKTIAIIGSGFSSLAAACYLAQQGNTVTIYEKNETIGGRARQYKKDGFTFDMGPSWYWMPDVFERFFLDFNKKTSDYYELIKLNPAYRVYFGLNDFISISDNLDEIKNTFEQIETGSGKKLENFIRQAQSNYDIAIKNLVYRPGVSALELITLETTLKLNQFLSTVSTDIRKQFKNEKLIQILEFPVLFLGAKPTKTPSFYNFMNYADFGLGTWHPKTGMYDVVHGIEKLALELGVTIKTNVAIEKIVVKDKTATALLINGKTIEADVILSGADYHHTETLLDTEYRAYSEKYWESRTFAPSSLLFFVGFNKKIENVTHHSLFFDVDFNQHAIDIYDEPKWPDEPLFYANFPSKTDPSAAPQGMESGFFLIPLAPGIQDNEALRETYFEKIISRFEQLTNQQIKNNIIFKRSFCKNDFVEDYNAYKGNAYGMANTLLQTAFLRPKLKSKKVRNLYFTGQLTVPGPGVPPALISGKLVADLIQKSFRS</sequence>
<keyword evidence="9" id="KW-1185">Reference proteome</keyword>
<dbReference type="RefSeq" id="WP_173967591.1">
    <property type="nucleotide sequence ID" value="NZ_CADCST010000113.1"/>
</dbReference>
<dbReference type="InterPro" id="IPR036188">
    <property type="entry name" value="FAD/NAD-bd_sf"/>
</dbReference>
<comment type="caution">
    <text evidence="8">The sequence shown here is derived from an EMBL/GenBank/DDBJ whole genome shotgun (WGS) entry which is preliminary data.</text>
</comment>
<feature type="chain" id="PRO_5045389885" evidence="6">
    <location>
        <begin position="19"/>
        <end position="488"/>
    </location>
</feature>
<comment type="pathway">
    <text evidence="1 5">Carotenoid biosynthesis.</text>
</comment>
<dbReference type="SUPFAM" id="SSF51905">
    <property type="entry name" value="FAD/NAD(P)-binding domain"/>
    <property type="match status" value="1"/>
</dbReference>
<dbReference type="Pfam" id="PF01593">
    <property type="entry name" value="Amino_oxidase"/>
    <property type="match status" value="1"/>
</dbReference>
<dbReference type="PANTHER" id="PTHR43734">
    <property type="entry name" value="PHYTOENE DESATURASE"/>
    <property type="match status" value="1"/>
</dbReference>
<dbReference type="EC" id="1.3.8.-" evidence="8"/>
<name>A0ABM8KMN2_9FLAO</name>
<protein>
    <submittedName>
        <fullName evidence="8">4,4'-diapophytoene desaturase (4,4'-diaponeurosporene-forming)</fullName>
        <ecNumber evidence="8">1.3.8.-</ecNumber>
    </submittedName>
</protein>
<evidence type="ECO:0000256" key="5">
    <source>
        <dbReference type="RuleBase" id="RU362075"/>
    </source>
</evidence>
<evidence type="ECO:0000256" key="2">
    <source>
        <dbReference type="ARBA" id="ARBA00006046"/>
    </source>
</evidence>
<proteinExistence type="inferred from homology"/>
<evidence type="ECO:0000256" key="3">
    <source>
        <dbReference type="ARBA" id="ARBA00022746"/>
    </source>
</evidence>
<dbReference type="InterPro" id="IPR002937">
    <property type="entry name" value="Amino_oxidase"/>
</dbReference>
<dbReference type="EMBL" id="CADCST010000113">
    <property type="protein sequence ID" value="CAA9201411.1"/>
    <property type="molecule type" value="Genomic_DNA"/>
</dbReference>
<dbReference type="PRINTS" id="PR00419">
    <property type="entry name" value="ADXRDTASE"/>
</dbReference>
<evidence type="ECO:0000259" key="7">
    <source>
        <dbReference type="Pfam" id="PF01593"/>
    </source>
</evidence>
<dbReference type="GO" id="GO:0016491">
    <property type="term" value="F:oxidoreductase activity"/>
    <property type="evidence" value="ECO:0007669"/>
    <property type="project" value="UniProtKB-KW"/>
</dbReference>
<feature type="signal peptide" evidence="6">
    <location>
        <begin position="1"/>
        <end position="18"/>
    </location>
</feature>